<dbReference type="STRING" id="1035707.SAMN05216552_1009177"/>
<dbReference type="EMBL" id="FPBO01000009">
    <property type="protein sequence ID" value="SFU78184.1"/>
    <property type="molecule type" value="Genomic_DNA"/>
</dbReference>
<dbReference type="Proteomes" id="UP000199391">
    <property type="component" value="Unassembled WGS sequence"/>
</dbReference>
<dbReference type="Pfam" id="PF22422">
    <property type="entry name" value="MGH1-like_GH"/>
    <property type="match status" value="1"/>
</dbReference>
<dbReference type="Gene3D" id="1.50.10.10">
    <property type="match status" value="1"/>
</dbReference>
<dbReference type="InterPro" id="IPR008928">
    <property type="entry name" value="6-hairpin_glycosidase_sf"/>
</dbReference>
<dbReference type="OrthoDB" id="49490at2"/>
<feature type="domain" description="Mannosylglycerate hydrolase MGH1-like glycoside hydrolase" evidence="1">
    <location>
        <begin position="123"/>
        <end position="427"/>
    </location>
</feature>
<gene>
    <name evidence="2" type="ORF">SAMN05216552_1009177</name>
</gene>
<dbReference type="RefSeq" id="WP_093555825.1">
    <property type="nucleotide sequence ID" value="NZ_FPBO01000009.1"/>
</dbReference>
<protein>
    <recommendedName>
        <fullName evidence="1">Mannosylglycerate hydrolase MGH1-like glycoside hydrolase domain-containing protein</fullName>
    </recommendedName>
</protein>
<reference evidence="3" key="1">
    <citation type="submission" date="2016-10" db="EMBL/GenBank/DDBJ databases">
        <authorList>
            <person name="Varghese N."/>
            <person name="Submissions S."/>
        </authorList>
    </citation>
    <scope>NUCLEOTIDE SEQUENCE [LARGE SCALE GENOMIC DNA]</scope>
    <source>
        <strain evidence="3">CGMCC 1.11014</strain>
    </source>
</reference>
<sequence>MTKDTPAAADATLRFARNDAISDANPDATLSATFSATADAAGLRSYRHSTTMATREGDPSTVSYTESAALPTVRSGSLAFDALFANAVHEMRQNSVSAIQDGIYNGGKPIGCECFETGEKWHYVWTRDLSYAAHLGLALLDPQRVRNSLEFKLSGYRPGTPATVLAAGEGDGLQILQDTGSGGSWPVSSDRVSWAFGADAALRALPAAERAAFAPTALRALVNTVENDRVAAFDTQDGLYTGEQSFLDWREQTYADWVANDLAHMASAKALSTNVAHYKAITLAARLAAEQGRPALAGKYGDWAAQLKAAINKRFWLPEAGLYSSLTGPHFDGAALHKFDWLGLSLAITTGVADAAQTARILASYPHGPVGAPVIYPQQPGMPIYHNRAIWPFVTAYGLDAAVAGRNVSVADEAYATLMRGAALHASNMENMEWLSGAPIVRHPGQAALDGPVINSRRQLWSVGAYLGMVVRNVFGVDVTDDGVRVAPFITTRLRREAFGGSGRIELRGLRLRGKVLDVNIALPPAREGEADGYYGIELMKLDGRLGGPSFSWKQLEEATGANNGTSVIDIVLGPVRAGEQGIKRVAGQPRETSGATFAPFDPVIAGWSRDAQGQVQLTIADPRNPAGEVSYNVYRNGALAAEGVAAGVWRDTGGAARAACYAVEAVSRASGNRSHHSAPRCVGEALEVAVGDARLRSSVAASAPDGMHKSAYLKNWGAAADQLTVDGLRVATAGRYAVQLNYRNLSYPINTGVTNAVKRLVLRDANGKIVAERIIQLPHTPPDTAQAPVYSTPAIAWLEPGVYRAELGDHFNMSHLQSNSVYGGAGGAQPVNRADIGGLRMLALD</sequence>
<accession>A0A1I7IZ72</accession>
<dbReference type="AlphaFoldDB" id="A0A1I7IZ72"/>
<organism evidence="2 3">
    <name type="scientific">Pseudoduganella namucuonensis</name>
    <dbReference type="NCBI Taxonomy" id="1035707"/>
    <lineage>
        <taxon>Bacteria</taxon>
        <taxon>Pseudomonadati</taxon>
        <taxon>Pseudomonadota</taxon>
        <taxon>Betaproteobacteria</taxon>
        <taxon>Burkholderiales</taxon>
        <taxon>Oxalobacteraceae</taxon>
        <taxon>Telluria group</taxon>
        <taxon>Pseudoduganella</taxon>
    </lineage>
</organism>
<dbReference type="GO" id="GO:0005975">
    <property type="term" value="P:carbohydrate metabolic process"/>
    <property type="evidence" value="ECO:0007669"/>
    <property type="project" value="InterPro"/>
</dbReference>
<dbReference type="InterPro" id="IPR054491">
    <property type="entry name" value="MGH1-like_GH"/>
</dbReference>
<evidence type="ECO:0000259" key="1">
    <source>
        <dbReference type="Pfam" id="PF22422"/>
    </source>
</evidence>
<keyword evidence="3" id="KW-1185">Reference proteome</keyword>
<name>A0A1I7IZ72_9BURK</name>
<evidence type="ECO:0000313" key="3">
    <source>
        <dbReference type="Proteomes" id="UP000199391"/>
    </source>
</evidence>
<dbReference type="SUPFAM" id="SSF48208">
    <property type="entry name" value="Six-hairpin glycosidases"/>
    <property type="match status" value="1"/>
</dbReference>
<dbReference type="InterPro" id="IPR012341">
    <property type="entry name" value="6hp_glycosidase-like_sf"/>
</dbReference>
<evidence type="ECO:0000313" key="2">
    <source>
        <dbReference type="EMBL" id="SFU78184.1"/>
    </source>
</evidence>
<proteinExistence type="predicted"/>